<gene>
    <name evidence="5" type="ORF">GH811_17705</name>
</gene>
<reference evidence="5 6" key="1">
    <citation type="journal article" date="2020" name="mSystems">
        <title>Defining Genomic and Predicted Metabolic Features of the Acetobacterium Genus.</title>
        <authorList>
            <person name="Ross D.E."/>
            <person name="Marshall C.W."/>
            <person name="Gulliver D."/>
            <person name="May H.D."/>
            <person name="Norman R.S."/>
        </authorList>
    </citation>
    <scope>NUCLEOTIDE SEQUENCE [LARGE SCALE GENOMIC DNA]</scope>
    <source>
        <strain evidence="5 6">DSM 4132</strain>
    </source>
</reference>
<protein>
    <submittedName>
        <fullName evidence="5">Restriction endonuclease subunit S</fullName>
    </submittedName>
</protein>
<proteinExistence type="inferred from homology"/>
<feature type="domain" description="Type I restriction modification DNA specificity" evidence="4">
    <location>
        <begin position="73"/>
        <end position="199"/>
    </location>
</feature>
<evidence type="ECO:0000256" key="1">
    <source>
        <dbReference type="ARBA" id="ARBA00010923"/>
    </source>
</evidence>
<organism evidence="5 6">
    <name type="scientific">Acetobacterium malicum</name>
    <dbReference type="NCBI Taxonomy" id="52692"/>
    <lineage>
        <taxon>Bacteria</taxon>
        <taxon>Bacillati</taxon>
        <taxon>Bacillota</taxon>
        <taxon>Clostridia</taxon>
        <taxon>Eubacteriales</taxon>
        <taxon>Eubacteriaceae</taxon>
        <taxon>Acetobacterium</taxon>
    </lineage>
</organism>
<dbReference type="Pfam" id="PF01420">
    <property type="entry name" value="Methylase_S"/>
    <property type="match status" value="2"/>
</dbReference>
<comment type="caution">
    <text evidence="5">The sequence shown here is derived from an EMBL/GenBank/DDBJ whole genome shotgun (WGS) entry which is preliminary data.</text>
</comment>
<dbReference type="RefSeq" id="WP_186895491.1">
    <property type="nucleotide sequence ID" value="NZ_WJBE01000027.1"/>
</dbReference>
<keyword evidence="5" id="KW-0378">Hydrolase</keyword>
<dbReference type="Gene3D" id="3.90.220.20">
    <property type="entry name" value="DNA methylase specificity domains"/>
    <property type="match status" value="2"/>
</dbReference>
<sequence>MAAEKKQPELRFKGFTDAWEVWKLSEVINDIADGPFGSNLKTVHYTDEKEARIIQLSNIGESGWKDENVRYTTFEHAKEIKRCIVQENELVMAKMMPAGLTIERPKTDKMYVLSSDAVRIKLNDTLVDSKYFVYITKSNYFLDQINNDAQGSTRTRTSISKIKEMQISTPIFKEQKKIGSFFKNLDNLITLHQRKLDKLITIKKSLLEKMFPKNGACVPEIRFKGFTDTWEPRELGELCCIGDIDHRMPPSVLVGIPYVMTGDFIGNNDIDFENAKCISEEDYEQLSLKIKPERGDILFARYASVGTVRYVENSRKFLISYSCAILKPYEDIEGKYLYYYLQTDVANQQIEMEINTGSQRNIGIDSLKNKIVISVPKIDEQIEIITFLAKIDNLITLHQRKLEKLKNIKKSCLEKMFI</sequence>
<dbReference type="InterPro" id="IPR044946">
    <property type="entry name" value="Restrct_endonuc_typeI_TRD_sf"/>
</dbReference>
<evidence type="ECO:0000259" key="4">
    <source>
        <dbReference type="Pfam" id="PF01420"/>
    </source>
</evidence>
<evidence type="ECO:0000313" key="5">
    <source>
        <dbReference type="EMBL" id="MBC3901439.1"/>
    </source>
</evidence>
<dbReference type="PANTHER" id="PTHR30408:SF12">
    <property type="entry name" value="TYPE I RESTRICTION ENZYME MJAVIII SPECIFICITY SUBUNIT"/>
    <property type="match status" value="1"/>
</dbReference>
<keyword evidence="3" id="KW-0238">DNA-binding</keyword>
<dbReference type="GO" id="GO:0004519">
    <property type="term" value="F:endonuclease activity"/>
    <property type="evidence" value="ECO:0007669"/>
    <property type="project" value="UniProtKB-KW"/>
</dbReference>
<feature type="domain" description="Type I restriction modification DNA specificity" evidence="4">
    <location>
        <begin position="228"/>
        <end position="406"/>
    </location>
</feature>
<keyword evidence="5" id="KW-0540">Nuclease</keyword>
<keyword evidence="5" id="KW-0255">Endonuclease</keyword>
<dbReference type="InterPro" id="IPR000055">
    <property type="entry name" value="Restrct_endonuc_typeI_TRD"/>
</dbReference>
<dbReference type="SUPFAM" id="SSF116734">
    <property type="entry name" value="DNA methylase specificity domain"/>
    <property type="match status" value="2"/>
</dbReference>
<dbReference type="EMBL" id="WJBE01000027">
    <property type="protein sequence ID" value="MBC3901439.1"/>
    <property type="molecule type" value="Genomic_DNA"/>
</dbReference>
<dbReference type="InterPro" id="IPR052021">
    <property type="entry name" value="Type-I_RS_S_subunit"/>
</dbReference>
<name>A0ABR6Z250_9FIRM</name>
<evidence type="ECO:0000313" key="6">
    <source>
        <dbReference type="Proteomes" id="UP000622405"/>
    </source>
</evidence>
<dbReference type="PANTHER" id="PTHR30408">
    <property type="entry name" value="TYPE-1 RESTRICTION ENZYME ECOKI SPECIFICITY PROTEIN"/>
    <property type="match status" value="1"/>
</dbReference>
<evidence type="ECO:0000256" key="2">
    <source>
        <dbReference type="ARBA" id="ARBA00022747"/>
    </source>
</evidence>
<comment type="similarity">
    <text evidence="1">Belongs to the type-I restriction system S methylase family.</text>
</comment>
<dbReference type="Gene3D" id="1.10.287.1120">
    <property type="entry name" value="Bipartite methylase S protein"/>
    <property type="match status" value="1"/>
</dbReference>
<evidence type="ECO:0000256" key="3">
    <source>
        <dbReference type="ARBA" id="ARBA00023125"/>
    </source>
</evidence>
<accession>A0ABR6Z250</accession>
<keyword evidence="2" id="KW-0680">Restriction system</keyword>
<dbReference type="Proteomes" id="UP000622405">
    <property type="component" value="Unassembled WGS sequence"/>
</dbReference>
<keyword evidence="6" id="KW-1185">Reference proteome</keyword>